<comment type="pathway">
    <text evidence="1">Cofactor biosynthesis; coenzyme A biosynthesis.</text>
</comment>
<dbReference type="Pfam" id="PF00288">
    <property type="entry name" value="GHMP_kinases_N"/>
    <property type="match status" value="1"/>
</dbReference>
<evidence type="ECO:0000259" key="2">
    <source>
        <dbReference type="Pfam" id="PF00288"/>
    </source>
</evidence>
<keyword evidence="1" id="KW-0547">Nucleotide-binding</keyword>
<dbReference type="HAMAP" id="MF_02223">
    <property type="entry name" value="Pantoate_kinase"/>
    <property type="match status" value="1"/>
</dbReference>
<dbReference type="PANTHER" id="PTHR42282">
    <property type="entry name" value="PANTOATE KINASE-RELATED"/>
    <property type="match status" value="1"/>
</dbReference>
<proteinExistence type="inferred from homology"/>
<dbReference type="GO" id="GO:0015937">
    <property type="term" value="P:coenzyme A biosynthetic process"/>
    <property type="evidence" value="ECO:0007669"/>
    <property type="project" value="UniProtKB-UniRule"/>
</dbReference>
<dbReference type="UniPathway" id="UPA00241"/>
<dbReference type="PIRSF" id="PIRSF016896">
    <property type="entry name" value="GHMP_arc_MJ0969"/>
    <property type="match status" value="1"/>
</dbReference>
<comment type="catalytic activity">
    <reaction evidence="1">
        <text>(R)-pantoate + ATP = (R)-4-phosphopantoate + ADP + H(+)</text>
        <dbReference type="Rhea" id="RHEA:28246"/>
        <dbReference type="ChEBI" id="CHEBI:15378"/>
        <dbReference type="ChEBI" id="CHEBI:15980"/>
        <dbReference type="ChEBI" id="CHEBI:30616"/>
        <dbReference type="ChEBI" id="CHEBI:61294"/>
        <dbReference type="ChEBI" id="CHEBI:456216"/>
        <dbReference type="EC" id="2.7.1.169"/>
    </reaction>
</comment>
<keyword evidence="1" id="KW-0808">Transferase</keyword>
<feature type="domain" description="GHMP kinase N-terminal" evidence="2">
    <location>
        <begin position="60"/>
        <end position="135"/>
    </location>
</feature>
<dbReference type="GO" id="GO:0005524">
    <property type="term" value="F:ATP binding"/>
    <property type="evidence" value="ECO:0007669"/>
    <property type="project" value="UniProtKB-KW"/>
</dbReference>
<dbReference type="EMBL" id="DUGC01000051">
    <property type="protein sequence ID" value="HIH09623.1"/>
    <property type="molecule type" value="Genomic_DNA"/>
</dbReference>
<comment type="function">
    <text evidence="1">Phosphorylates (R)-pantoate to form (R)-4-phosphopantoate in the CoA biosynthesis pathway.</text>
</comment>
<name>A0A7J4IVS2_9ARCH</name>
<dbReference type="EC" id="2.7.1.169" evidence="1"/>
<keyword evidence="1" id="KW-0173">Coenzyme A biosynthesis</keyword>
<comment type="caution">
    <text evidence="3">The sequence shown here is derived from an EMBL/GenBank/DDBJ whole genome shotgun (WGS) entry which is preliminary data.</text>
</comment>
<evidence type="ECO:0000256" key="1">
    <source>
        <dbReference type="HAMAP-Rule" id="MF_02223"/>
    </source>
</evidence>
<dbReference type="PANTHER" id="PTHR42282:SF1">
    <property type="entry name" value="PANTOATE KINASE"/>
    <property type="match status" value="1"/>
</dbReference>
<evidence type="ECO:0000313" key="4">
    <source>
        <dbReference type="Proteomes" id="UP000565078"/>
    </source>
</evidence>
<keyword evidence="1" id="KW-0418">Kinase</keyword>
<dbReference type="Proteomes" id="UP000565078">
    <property type="component" value="Unassembled WGS sequence"/>
</dbReference>
<accession>A0A7J4IVS2</accession>
<keyword evidence="1" id="KW-0067">ATP-binding</keyword>
<dbReference type="Gene3D" id="3.30.230.10">
    <property type="match status" value="1"/>
</dbReference>
<dbReference type="AlphaFoldDB" id="A0A7J4IVS2"/>
<dbReference type="InterPro" id="IPR014721">
    <property type="entry name" value="Ribsml_uS5_D2-typ_fold_subgr"/>
</dbReference>
<evidence type="ECO:0000313" key="3">
    <source>
        <dbReference type="EMBL" id="HIH09623.1"/>
    </source>
</evidence>
<gene>
    <name evidence="3" type="ORF">HA254_03035</name>
</gene>
<protein>
    <recommendedName>
        <fullName evidence="1">Pantoate kinase</fullName>
        <shortName evidence="1">PoK</shortName>
        <ecNumber evidence="1">2.7.1.169</ecNumber>
    </recommendedName>
</protein>
<dbReference type="InterPro" id="IPR020568">
    <property type="entry name" value="Ribosomal_Su5_D2-typ_SF"/>
</dbReference>
<organism evidence="3 4">
    <name type="scientific">Candidatus Iainarchaeum sp</name>
    <dbReference type="NCBI Taxonomy" id="3101447"/>
    <lineage>
        <taxon>Archaea</taxon>
        <taxon>Candidatus Iainarchaeota</taxon>
        <taxon>Candidatus Iainarchaeia</taxon>
        <taxon>Candidatus Iainarchaeales</taxon>
        <taxon>Candidatus Iainarchaeaceae</taxon>
        <taxon>Candidatus Iainarchaeum</taxon>
    </lineage>
</organism>
<dbReference type="GO" id="GO:0016301">
    <property type="term" value="F:kinase activity"/>
    <property type="evidence" value="ECO:0007669"/>
    <property type="project" value="UniProtKB-UniRule"/>
</dbReference>
<reference evidence="4" key="1">
    <citation type="journal article" date="2020" name="bioRxiv">
        <title>A rank-normalized archaeal taxonomy based on genome phylogeny resolves widespread incomplete and uneven classifications.</title>
        <authorList>
            <person name="Rinke C."/>
            <person name="Chuvochina M."/>
            <person name="Mussig A.J."/>
            <person name="Chaumeil P.-A."/>
            <person name="Waite D.W."/>
            <person name="Whitman W.B."/>
            <person name="Parks D.H."/>
            <person name="Hugenholtz P."/>
        </authorList>
    </citation>
    <scope>NUCLEOTIDE SEQUENCE [LARGE SCALE GENOMIC DNA]</scope>
</reference>
<dbReference type="InterPro" id="IPR012043">
    <property type="entry name" value="PoK"/>
</dbReference>
<dbReference type="SUPFAM" id="SSF54211">
    <property type="entry name" value="Ribosomal protein S5 domain 2-like"/>
    <property type="match status" value="1"/>
</dbReference>
<dbReference type="InterPro" id="IPR006204">
    <property type="entry name" value="GHMP_kinase_N_dom"/>
</dbReference>
<sequence length="277" mass="30662">MQFCAQSPGHITGFFVIYKNGSTGAGLNVEGGMRTSVKPAEKDAFFLNGKKKRLEVSRAVLAIFREKFNVKGEVEVRHFTKFPIGYGLGISGAGALSLAICINKFFRLGLSRAHVTNIAKQAEIECGTGLGDVIAENHAGLMVGKKPYPSKGAQELKFAEKYVVLGFLRPIRTKKIIRSSAWTRKINRAGMQCMQEFLAKKTMRGFILQSRRFTLFSGLGTFAINRIIEKIPHASMAMLGETIFIPTNKPRQDAKELARYCKRVMVAKIAKKGARLL</sequence>
<comment type="similarity">
    <text evidence="1">Belongs to the GHMP kinase family. PoK subfamily.</text>
</comment>